<proteinExistence type="predicted"/>
<keyword evidence="1" id="KW-1133">Transmembrane helix</keyword>
<dbReference type="EMBL" id="CDPU01000019">
    <property type="protein sequence ID" value="CEO50686.1"/>
    <property type="molecule type" value="Genomic_DNA"/>
</dbReference>
<reference evidence="2" key="1">
    <citation type="submission" date="2015-01" db="EMBL/GenBank/DDBJ databases">
        <authorList>
            <person name="Durling Mikael"/>
        </authorList>
    </citation>
    <scope>NUCLEOTIDE SEQUENCE</scope>
</reference>
<accession>A0A0B7K7I9</accession>
<evidence type="ECO:0000313" key="2">
    <source>
        <dbReference type="EMBL" id="CEO50686.1"/>
    </source>
</evidence>
<evidence type="ECO:0000256" key="1">
    <source>
        <dbReference type="SAM" id="Phobius"/>
    </source>
</evidence>
<name>A0A0B7K7I9_BIOOC</name>
<sequence>MGNDLVPRDAADRHVGGPIAFGDCAVDLLTGFFAPFLEPLCVDQVAAGAIAALMAAIAAVIVWVVHWQT</sequence>
<dbReference type="AlphaFoldDB" id="A0A0B7K7I9"/>
<organism evidence="2">
    <name type="scientific">Bionectria ochroleuca</name>
    <name type="common">Gliocladium roseum</name>
    <dbReference type="NCBI Taxonomy" id="29856"/>
    <lineage>
        <taxon>Eukaryota</taxon>
        <taxon>Fungi</taxon>
        <taxon>Dikarya</taxon>
        <taxon>Ascomycota</taxon>
        <taxon>Pezizomycotina</taxon>
        <taxon>Sordariomycetes</taxon>
        <taxon>Hypocreomycetidae</taxon>
        <taxon>Hypocreales</taxon>
        <taxon>Bionectriaceae</taxon>
        <taxon>Clonostachys</taxon>
    </lineage>
</organism>
<keyword evidence="1" id="KW-0812">Transmembrane</keyword>
<keyword evidence="1" id="KW-0472">Membrane</keyword>
<protein>
    <submittedName>
        <fullName evidence="2">Uncharacterized protein</fullName>
    </submittedName>
</protein>
<gene>
    <name evidence="2" type="ORF">BN869_000006744_1</name>
</gene>
<feature type="transmembrane region" description="Helical" evidence="1">
    <location>
        <begin position="45"/>
        <end position="65"/>
    </location>
</feature>